<dbReference type="PANTHER" id="PTHR42747:SF3">
    <property type="entry name" value="NITRONATE MONOOXYGENASE-RELATED"/>
    <property type="match status" value="1"/>
</dbReference>
<evidence type="ECO:0000313" key="10">
    <source>
        <dbReference type="EMBL" id="MBK1711344.1"/>
    </source>
</evidence>
<evidence type="ECO:0000256" key="6">
    <source>
        <dbReference type="ARBA" id="ARBA00023002"/>
    </source>
</evidence>
<keyword evidence="4" id="KW-0285">Flavoprotein</keyword>
<evidence type="ECO:0000256" key="4">
    <source>
        <dbReference type="ARBA" id="ARBA00022630"/>
    </source>
</evidence>
<comment type="catalytic activity">
    <reaction evidence="9">
        <text>3 propionate 3-nitronate + 3 O2 + H2O = 3 3-oxopropanoate + 2 nitrate + nitrite + H2O2 + 3 H(+)</text>
        <dbReference type="Rhea" id="RHEA:57332"/>
        <dbReference type="ChEBI" id="CHEBI:15377"/>
        <dbReference type="ChEBI" id="CHEBI:15378"/>
        <dbReference type="ChEBI" id="CHEBI:15379"/>
        <dbReference type="ChEBI" id="CHEBI:16240"/>
        <dbReference type="ChEBI" id="CHEBI:16301"/>
        <dbReference type="ChEBI" id="CHEBI:17632"/>
        <dbReference type="ChEBI" id="CHEBI:33190"/>
        <dbReference type="ChEBI" id="CHEBI:136067"/>
    </reaction>
</comment>
<dbReference type="PANTHER" id="PTHR42747">
    <property type="entry name" value="NITRONATE MONOOXYGENASE-RELATED"/>
    <property type="match status" value="1"/>
</dbReference>
<evidence type="ECO:0000256" key="2">
    <source>
        <dbReference type="ARBA" id="ARBA00009881"/>
    </source>
</evidence>
<evidence type="ECO:0000256" key="7">
    <source>
        <dbReference type="ARBA" id="ARBA00023033"/>
    </source>
</evidence>
<sequence length="341" mass="34954">MKIPGAALPLIQAPMAGVQDTRLALAAGAAGALGSLPAAMLSPVKLEAELQALQAAGRPCNVNFFAHVTLAADAARAQRWAEALAPYYAELGLPPAPPVAGASRQPFGAQAAEVLEAFRPAVVSFHFGLPAPALLARVKARGAFVIASATTLAEALWLQASGADAVIAQGLEAGGHRGHFLDTDPAQQLDTATLVSALVARLAVPVVAAGGIADAEGVRAMMARGASAVQLGTVFLLCDEALTGPLHRARLREHSAPTVLTNVFSGGLARGLVNRVLRELGPVSALAPPFPLASAALAPLRERAEALGRDDFTPLWSGTRRDGCRELPAAEIVRTLAAGFD</sequence>
<dbReference type="CDD" id="cd04730">
    <property type="entry name" value="NPD_like"/>
    <property type="match status" value="1"/>
</dbReference>
<evidence type="ECO:0000256" key="1">
    <source>
        <dbReference type="ARBA" id="ARBA00001917"/>
    </source>
</evidence>
<dbReference type="InterPro" id="IPR013785">
    <property type="entry name" value="Aldolase_TIM"/>
</dbReference>
<evidence type="ECO:0000256" key="5">
    <source>
        <dbReference type="ARBA" id="ARBA00022643"/>
    </source>
</evidence>
<keyword evidence="3" id="KW-0216">Detoxification</keyword>
<comment type="similarity">
    <text evidence="2">Belongs to the nitronate monooxygenase family. NMO class I subfamily.</text>
</comment>
<keyword evidence="7" id="KW-0503">Monooxygenase</keyword>
<organism evidence="10 11">
    <name type="scientific">Rubrivivax gelatinosus</name>
    <name type="common">Rhodocyclus gelatinosus</name>
    <name type="synonym">Rhodopseudomonas gelatinosa</name>
    <dbReference type="NCBI Taxonomy" id="28068"/>
    <lineage>
        <taxon>Bacteria</taxon>
        <taxon>Pseudomonadati</taxon>
        <taxon>Pseudomonadota</taxon>
        <taxon>Betaproteobacteria</taxon>
        <taxon>Burkholderiales</taxon>
        <taxon>Sphaerotilaceae</taxon>
        <taxon>Rubrivivax</taxon>
    </lineage>
</organism>
<keyword evidence="5" id="KW-0288">FMN</keyword>
<reference evidence="10" key="1">
    <citation type="submission" date="2017-08" db="EMBL/GenBank/DDBJ databases">
        <authorList>
            <person name="Imhoff J.F."/>
            <person name="Rahn T."/>
            <person name="Kuenzel S."/>
            <person name="Neulinger S.C."/>
        </authorList>
    </citation>
    <scope>NUCLEOTIDE SEQUENCE</scope>
    <source>
        <strain evidence="10">IM 151</strain>
    </source>
</reference>
<proteinExistence type="inferred from homology"/>
<comment type="caution">
    <text evidence="10">The sequence shown here is derived from an EMBL/GenBank/DDBJ whole genome shotgun (WGS) entry which is preliminary data.</text>
</comment>
<name>A0ABS1DP31_RUBGE</name>
<dbReference type="Proteomes" id="UP001041814">
    <property type="component" value="Unassembled WGS sequence"/>
</dbReference>
<dbReference type="RefSeq" id="WP_200377562.1">
    <property type="nucleotide sequence ID" value="NZ_NRRU01000002.1"/>
</dbReference>
<keyword evidence="11" id="KW-1185">Reference proteome</keyword>
<protein>
    <recommendedName>
        <fullName evidence="8">Propionate 3-nitronate monooxygenase</fullName>
    </recommendedName>
</protein>
<evidence type="ECO:0000256" key="8">
    <source>
        <dbReference type="ARBA" id="ARBA00031155"/>
    </source>
</evidence>
<dbReference type="InterPro" id="IPR004136">
    <property type="entry name" value="NMO"/>
</dbReference>
<dbReference type="EMBL" id="NRRU01000002">
    <property type="protein sequence ID" value="MBK1711344.1"/>
    <property type="molecule type" value="Genomic_DNA"/>
</dbReference>
<gene>
    <name evidence="10" type="ORF">CKO43_00950</name>
</gene>
<reference evidence="10" key="2">
    <citation type="journal article" date="2020" name="Microorganisms">
        <title>Osmotic Adaptation and Compatible Solute Biosynthesis of Phototrophic Bacteria as Revealed from Genome Analyses.</title>
        <authorList>
            <person name="Imhoff J.F."/>
            <person name="Rahn T."/>
            <person name="Kunzel S."/>
            <person name="Keller A."/>
            <person name="Neulinger S.C."/>
        </authorList>
    </citation>
    <scope>NUCLEOTIDE SEQUENCE</scope>
    <source>
        <strain evidence="10">IM 151</strain>
    </source>
</reference>
<dbReference type="InterPro" id="IPR001295">
    <property type="entry name" value="Dihydroorotate_DH_CS"/>
</dbReference>
<dbReference type="Gene3D" id="3.20.20.70">
    <property type="entry name" value="Aldolase class I"/>
    <property type="match status" value="1"/>
</dbReference>
<dbReference type="Pfam" id="PF03060">
    <property type="entry name" value="NMO"/>
    <property type="match status" value="1"/>
</dbReference>
<keyword evidence="6" id="KW-0560">Oxidoreductase</keyword>
<evidence type="ECO:0000256" key="3">
    <source>
        <dbReference type="ARBA" id="ARBA00022575"/>
    </source>
</evidence>
<accession>A0ABS1DP31</accession>
<evidence type="ECO:0000313" key="11">
    <source>
        <dbReference type="Proteomes" id="UP001041814"/>
    </source>
</evidence>
<dbReference type="GO" id="GO:0051213">
    <property type="term" value="F:dioxygenase activity"/>
    <property type="evidence" value="ECO:0007669"/>
    <property type="project" value="UniProtKB-KW"/>
</dbReference>
<dbReference type="PROSITE" id="PS00912">
    <property type="entry name" value="DHODEHASE_2"/>
    <property type="match status" value="1"/>
</dbReference>
<dbReference type="SUPFAM" id="SSF51412">
    <property type="entry name" value="Inosine monophosphate dehydrogenase (IMPDH)"/>
    <property type="match status" value="1"/>
</dbReference>
<keyword evidence="10" id="KW-0223">Dioxygenase</keyword>
<comment type="cofactor">
    <cofactor evidence="1">
        <name>FMN</name>
        <dbReference type="ChEBI" id="CHEBI:58210"/>
    </cofactor>
</comment>
<evidence type="ECO:0000256" key="9">
    <source>
        <dbReference type="ARBA" id="ARBA00049401"/>
    </source>
</evidence>